<dbReference type="AlphaFoldDB" id="K5VNF2"/>
<evidence type="ECO:0000259" key="1">
    <source>
        <dbReference type="Pfam" id="PF00644"/>
    </source>
</evidence>
<name>K5VNF2_PHACS</name>
<dbReference type="STRING" id="650164.K5VNF2"/>
<dbReference type="GO" id="GO:0005634">
    <property type="term" value="C:nucleus"/>
    <property type="evidence" value="ECO:0007669"/>
    <property type="project" value="TreeGrafter"/>
</dbReference>
<accession>K5VNF2</accession>
<sequence>MRVYSSISQNAVLRTFTRKRVGNEQKLWHGTIRQCKLGDDGRNLRPCGDPQCALCQIISTSYQKKFSDSRGRYGKGIYSSTTSSKAAGYSKNGQPSEYKAMLLNNVVVGRTHETNDAMSRATSPPKGYDSVCGLPSDGGLKFDETCVYDDDAIRPVYLVLYDAKA</sequence>
<dbReference type="GeneID" id="18921054"/>
<protein>
    <recommendedName>
        <fullName evidence="1">PARP catalytic domain-containing protein</fullName>
    </recommendedName>
</protein>
<dbReference type="GO" id="GO:0003950">
    <property type="term" value="F:NAD+ poly-ADP-ribosyltransferase activity"/>
    <property type="evidence" value="ECO:0007669"/>
    <property type="project" value="InterPro"/>
</dbReference>
<keyword evidence="3" id="KW-1185">Reference proteome</keyword>
<dbReference type="PANTHER" id="PTHR45740">
    <property type="entry name" value="POLY [ADP-RIBOSE] POLYMERASE"/>
    <property type="match status" value="1"/>
</dbReference>
<dbReference type="Proteomes" id="UP000008370">
    <property type="component" value="Unassembled WGS sequence"/>
</dbReference>
<dbReference type="EMBL" id="JH930474">
    <property type="protein sequence ID" value="EKM52988.1"/>
    <property type="molecule type" value="Genomic_DNA"/>
</dbReference>
<dbReference type="Pfam" id="PF00644">
    <property type="entry name" value="PARP"/>
    <property type="match status" value="1"/>
</dbReference>
<dbReference type="PANTHER" id="PTHR45740:SF2">
    <property type="entry name" value="POLY [ADP-RIBOSE] POLYMERASE"/>
    <property type="match status" value="1"/>
</dbReference>
<dbReference type="InterPro" id="IPR012317">
    <property type="entry name" value="Poly(ADP-ribose)pol_cat_dom"/>
</dbReference>
<dbReference type="HOGENOM" id="CLU_039434_2_0_1"/>
<dbReference type="InterPro" id="IPR051712">
    <property type="entry name" value="ARTD-AVP"/>
</dbReference>
<dbReference type="GO" id="GO:1990404">
    <property type="term" value="F:NAD+-protein mono-ADP-ribosyltransferase activity"/>
    <property type="evidence" value="ECO:0007669"/>
    <property type="project" value="TreeGrafter"/>
</dbReference>
<feature type="domain" description="PARP catalytic" evidence="1">
    <location>
        <begin position="8"/>
        <end position="134"/>
    </location>
</feature>
<dbReference type="InParanoid" id="K5VNF2"/>
<dbReference type="OrthoDB" id="9514740at2759"/>
<gene>
    <name evidence="2" type="ORF">PHACADRAFT_99581</name>
</gene>
<reference evidence="2 3" key="1">
    <citation type="journal article" date="2012" name="BMC Genomics">
        <title>Comparative genomics of the white-rot fungi, Phanerochaete carnosa and P. chrysosporium, to elucidate the genetic basis of the distinct wood types they colonize.</title>
        <authorList>
            <person name="Suzuki H."/>
            <person name="MacDonald J."/>
            <person name="Syed K."/>
            <person name="Salamov A."/>
            <person name="Hori C."/>
            <person name="Aerts A."/>
            <person name="Henrissat B."/>
            <person name="Wiebenga A."/>
            <person name="vanKuyk P.A."/>
            <person name="Barry K."/>
            <person name="Lindquist E."/>
            <person name="LaButti K."/>
            <person name="Lapidus A."/>
            <person name="Lucas S."/>
            <person name="Coutinho P."/>
            <person name="Gong Y."/>
            <person name="Samejima M."/>
            <person name="Mahadevan R."/>
            <person name="Abou-Zaid M."/>
            <person name="de Vries R.P."/>
            <person name="Igarashi K."/>
            <person name="Yadav J.S."/>
            <person name="Grigoriev I.V."/>
            <person name="Master E.R."/>
        </authorList>
    </citation>
    <scope>NUCLEOTIDE SEQUENCE [LARGE SCALE GENOMIC DNA]</scope>
    <source>
        <strain evidence="2 3">HHB-10118-sp</strain>
    </source>
</reference>
<dbReference type="RefSeq" id="XP_007397700.1">
    <property type="nucleotide sequence ID" value="XM_007397638.1"/>
</dbReference>
<dbReference type="SUPFAM" id="SSF56399">
    <property type="entry name" value="ADP-ribosylation"/>
    <property type="match status" value="1"/>
</dbReference>
<evidence type="ECO:0000313" key="3">
    <source>
        <dbReference type="Proteomes" id="UP000008370"/>
    </source>
</evidence>
<dbReference type="Gene3D" id="3.90.228.10">
    <property type="match status" value="1"/>
</dbReference>
<evidence type="ECO:0000313" key="2">
    <source>
        <dbReference type="EMBL" id="EKM52988.1"/>
    </source>
</evidence>
<organism evidence="2 3">
    <name type="scientific">Phanerochaete carnosa (strain HHB-10118-sp)</name>
    <name type="common">White-rot fungus</name>
    <name type="synonym">Peniophora carnosa</name>
    <dbReference type="NCBI Taxonomy" id="650164"/>
    <lineage>
        <taxon>Eukaryota</taxon>
        <taxon>Fungi</taxon>
        <taxon>Dikarya</taxon>
        <taxon>Basidiomycota</taxon>
        <taxon>Agaricomycotina</taxon>
        <taxon>Agaricomycetes</taxon>
        <taxon>Polyporales</taxon>
        <taxon>Phanerochaetaceae</taxon>
        <taxon>Phanerochaete</taxon>
    </lineage>
</organism>
<proteinExistence type="predicted"/>
<dbReference type="KEGG" id="pco:PHACADRAFT_99581"/>